<accession>A0ACB8BWB9</accession>
<sequence length="415" mass="45787">MVVLAAQRTHSRAWYRNLVGREYEGATCCGSNDEESCSTVCTQDAGDGDWGTLQIATPILVGVVLLASFSFYLLWKRKSPRRTSYPRTQDSFFSILRRKLTPRRTRHKLKRSSDPLTLDDSLDTPLPGGDFRRIHPLRSESTDSTTPLTSSTFEYPPSPPKHDPSVPLPPSKRQRWRWWHLFGMGPQEVKPKEVDRRRFRIDEPDASCTSHHTPTDGGHGSTEGDQSDQNVWSVTLGPVHEATGEGDEDEDESSVLLIGARFSGSLSTPTTPEPRGGPAQISVLPPSRPSTIQSAAPEYTPENTQVTHYTNTTRPQTARPSAPRKGLLVAPVPSRSPAPPVYSARLGPPPVLNRQPSSESVVRPLPPPPSPLIHASPRTPQPTDYPNPSVYQHERQFSAESSLSSSQPMTLPGMY</sequence>
<evidence type="ECO:0000313" key="1">
    <source>
        <dbReference type="EMBL" id="KAH7928913.1"/>
    </source>
</evidence>
<protein>
    <submittedName>
        <fullName evidence="1">Uncharacterized protein</fullName>
    </submittedName>
</protein>
<comment type="caution">
    <text evidence="1">The sequence shown here is derived from an EMBL/GenBank/DDBJ whole genome shotgun (WGS) entry which is preliminary data.</text>
</comment>
<organism evidence="1 2">
    <name type="scientific">Leucogyrophana mollusca</name>
    <dbReference type="NCBI Taxonomy" id="85980"/>
    <lineage>
        <taxon>Eukaryota</taxon>
        <taxon>Fungi</taxon>
        <taxon>Dikarya</taxon>
        <taxon>Basidiomycota</taxon>
        <taxon>Agaricomycotina</taxon>
        <taxon>Agaricomycetes</taxon>
        <taxon>Agaricomycetidae</taxon>
        <taxon>Boletales</taxon>
        <taxon>Boletales incertae sedis</taxon>
        <taxon>Leucogyrophana</taxon>
    </lineage>
</organism>
<proteinExistence type="predicted"/>
<dbReference type="EMBL" id="MU266347">
    <property type="protein sequence ID" value="KAH7928913.1"/>
    <property type="molecule type" value="Genomic_DNA"/>
</dbReference>
<keyword evidence="2" id="KW-1185">Reference proteome</keyword>
<dbReference type="Proteomes" id="UP000790709">
    <property type="component" value="Unassembled WGS sequence"/>
</dbReference>
<evidence type="ECO:0000313" key="2">
    <source>
        <dbReference type="Proteomes" id="UP000790709"/>
    </source>
</evidence>
<name>A0ACB8BWB9_9AGAM</name>
<reference evidence="1" key="1">
    <citation type="journal article" date="2021" name="New Phytol.">
        <title>Evolutionary innovations through gain and loss of genes in the ectomycorrhizal Boletales.</title>
        <authorList>
            <person name="Wu G."/>
            <person name="Miyauchi S."/>
            <person name="Morin E."/>
            <person name="Kuo A."/>
            <person name="Drula E."/>
            <person name="Varga T."/>
            <person name="Kohler A."/>
            <person name="Feng B."/>
            <person name="Cao Y."/>
            <person name="Lipzen A."/>
            <person name="Daum C."/>
            <person name="Hundley H."/>
            <person name="Pangilinan J."/>
            <person name="Johnson J."/>
            <person name="Barry K."/>
            <person name="LaButti K."/>
            <person name="Ng V."/>
            <person name="Ahrendt S."/>
            <person name="Min B."/>
            <person name="Choi I.G."/>
            <person name="Park H."/>
            <person name="Plett J.M."/>
            <person name="Magnuson J."/>
            <person name="Spatafora J.W."/>
            <person name="Nagy L.G."/>
            <person name="Henrissat B."/>
            <person name="Grigoriev I.V."/>
            <person name="Yang Z.L."/>
            <person name="Xu J."/>
            <person name="Martin F.M."/>
        </authorList>
    </citation>
    <scope>NUCLEOTIDE SEQUENCE</scope>
    <source>
        <strain evidence="1">KUC20120723A-06</strain>
    </source>
</reference>
<gene>
    <name evidence="1" type="ORF">BV22DRAFT_164348</name>
</gene>